<comment type="caution">
    <text evidence="2">The sequence shown here is derived from an EMBL/GenBank/DDBJ whole genome shotgun (WGS) entry which is preliminary data.</text>
</comment>
<name>A0A9Q1G2P3_SYNKA</name>
<keyword evidence="3" id="KW-1185">Reference proteome</keyword>
<dbReference type="AlphaFoldDB" id="A0A9Q1G2P3"/>
<dbReference type="EMBL" id="JAINUF010000002">
    <property type="protein sequence ID" value="KAJ8374329.1"/>
    <property type="molecule type" value="Genomic_DNA"/>
</dbReference>
<accession>A0A9Q1G2P3</accession>
<gene>
    <name evidence="2" type="ORF">SKAU_G00049090</name>
</gene>
<feature type="region of interest" description="Disordered" evidence="1">
    <location>
        <begin position="1"/>
        <end position="48"/>
    </location>
</feature>
<evidence type="ECO:0000313" key="2">
    <source>
        <dbReference type="EMBL" id="KAJ8374329.1"/>
    </source>
</evidence>
<reference evidence="2" key="1">
    <citation type="journal article" date="2023" name="Science">
        <title>Genome structures resolve the early diversification of teleost fishes.</title>
        <authorList>
            <person name="Parey E."/>
            <person name="Louis A."/>
            <person name="Montfort J."/>
            <person name="Bouchez O."/>
            <person name="Roques C."/>
            <person name="Iampietro C."/>
            <person name="Lluch J."/>
            <person name="Castinel A."/>
            <person name="Donnadieu C."/>
            <person name="Desvignes T."/>
            <person name="Floi Bucao C."/>
            <person name="Jouanno E."/>
            <person name="Wen M."/>
            <person name="Mejri S."/>
            <person name="Dirks R."/>
            <person name="Jansen H."/>
            <person name="Henkel C."/>
            <person name="Chen W.J."/>
            <person name="Zahm M."/>
            <person name="Cabau C."/>
            <person name="Klopp C."/>
            <person name="Thompson A.W."/>
            <person name="Robinson-Rechavi M."/>
            <person name="Braasch I."/>
            <person name="Lecointre G."/>
            <person name="Bobe J."/>
            <person name="Postlethwait J.H."/>
            <person name="Berthelot C."/>
            <person name="Roest Crollius H."/>
            <person name="Guiguen Y."/>
        </authorList>
    </citation>
    <scope>NUCLEOTIDE SEQUENCE</scope>
    <source>
        <strain evidence="2">WJC10195</strain>
    </source>
</reference>
<proteinExistence type="predicted"/>
<feature type="compositionally biased region" description="Polar residues" evidence="1">
    <location>
        <begin position="9"/>
        <end position="25"/>
    </location>
</feature>
<dbReference type="Proteomes" id="UP001152622">
    <property type="component" value="Chromosome 2"/>
</dbReference>
<protein>
    <submittedName>
        <fullName evidence="2">Uncharacterized protein</fullName>
    </submittedName>
</protein>
<evidence type="ECO:0000256" key="1">
    <source>
        <dbReference type="SAM" id="MobiDB-lite"/>
    </source>
</evidence>
<evidence type="ECO:0000313" key="3">
    <source>
        <dbReference type="Proteomes" id="UP001152622"/>
    </source>
</evidence>
<organism evidence="2 3">
    <name type="scientific">Synaphobranchus kaupii</name>
    <name type="common">Kaup's arrowtooth eel</name>
    <dbReference type="NCBI Taxonomy" id="118154"/>
    <lineage>
        <taxon>Eukaryota</taxon>
        <taxon>Metazoa</taxon>
        <taxon>Chordata</taxon>
        <taxon>Craniata</taxon>
        <taxon>Vertebrata</taxon>
        <taxon>Euteleostomi</taxon>
        <taxon>Actinopterygii</taxon>
        <taxon>Neopterygii</taxon>
        <taxon>Teleostei</taxon>
        <taxon>Anguilliformes</taxon>
        <taxon>Synaphobranchidae</taxon>
        <taxon>Synaphobranchus</taxon>
    </lineage>
</organism>
<sequence length="99" mass="11467">MGTKPLGDCQQQQERYSRPAKTNSIFEEGRERGSWGAPRPGRVGNSRPLSGAEWRFGAWWQAGRTRASEKQPTLKSPEYQQDRASVLWRRRRKRGPRLV</sequence>